<feature type="region of interest" description="Disordered" evidence="1">
    <location>
        <begin position="414"/>
        <end position="436"/>
    </location>
</feature>
<dbReference type="Proteomes" id="UP000249340">
    <property type="component" value="Chromosome"/>
</dbReference>
<feature type="domain" description="DUF7824" evidence="2">
    <location>
        <begin position="451"/>
        <end position="628"/>
    </location>
</feature>
<sequence length="895" mass="95140">MPAETPQDRLFRAVRLGAPAEVPALLRELDPAARRACLPRLRELRRELREEWGRRTDYREAALLVAGTGCNTGAAAAAQWISAGAREALADFAFRPLIEVFTAQEPEWQAAVAQRLADRRDTLWGWSEYPFVEYLLRITGSPVPTSDAFVTRWVENRTWGHAQRRPGPGVEALPKGRTLLDRLRADSYLPVLAPRLFDLPDIGGALGQSWQGTAVEDTWFGALARLAADGVLDRADLIDRCLSRLLRGGSPGDLRGFLAILEALDLTPDEQAAHAQTYVRLLPDAHSTVAAHAQQVLTALDTDGRLDPEYLAETSRAVLFRSEKKLVRSQLSWLDRVARREPGRAADAVLAAADALGHEDTTIQERALNLIARHLGRAGDGVLSELRAAAEGLDPVHHTRAAVLLGAAPTAAADEPADLLPPAPEPQPLPPPPATPAEVAEEVAAMLATHSGVAAFERALDGLVRHAHRDRQALAAALEPVLPKERWLTWDSGNGWGDCGPADIAYVALAVLGRHSGTDLQAAHQGRRLPFRGHQTIFGKVLGARLIEAAWQITGENAPPFLLATPTLSTGALDPAELVRRLQVYEQAGATPGEVDFSQALLRLTPDATPGTVAAADALTSPHGQQLAQWLHAGGPTVPSVVRARAQGDPSSRPPQPDDRRILLYLPAIGAPVPLAEPLAVLLRTAGPRGSESLATWGWSGAVDHWPAVLPHLREVVAARCLRRFVAGADQDERGAAGLLPLLAEAGGPAGEAVHLAVGYGLGARFAEDRAAAVDALLVLAARGDLDGDLLGRRLAELVALGAVKPNRLSDALRTASRTGAYGTVWSVLAAALPGLLTGPPVRGTGDLLSIAGDCARRSGARGALPEVSALAARPGSARLVKEARQLRDALSPET</sequence>
<dbReference type="OrthoDB" id="3245799at2"/>
<accession>A0A345T5B7</accession>
<dbReference type="InterPro" id="IPR056726">
    <property type="entry name" value="DUF7824"/>
</dbReference>
<dbReference type="EMBL" id="CP031264">
    <property type="protein sequence ID" value="AXI81172.1"/>
    <property type="molecule type" value="Genomic_DNA"/>
</dbReference>
<evidence type="ECO:0000313" key="4">
    <source>
        <dbReference type="Proteomes" id="UP000249340"/>
    </source>
</evidence>
<dbReference type="AlphaFoldDB" id="A0A345T5B7"/>
<name>A0A345T5B7_9ACTN</name>
<proteinExistence type="predicted"/>
<evidence type="ECO:0000256" key="1">
    <source>
        <dbReference type="SAM" id="MobiDB-lite"/>
    </source>
</evidence>
<evidence type="ECO:0000313" key="3">
    <source>
        <dbReference type="EMBL" id="AXI81172.1"/>
    </source>
</evidence>
<dbReference type="KEGG" id="stri:C7M71_004735"/>
<keyword evidence="4" id="KW-1185">Reference proteome</keyword>
<evidence type="ECO:0000259" key="2">
    <source>
        <dbReference type="Pfam" id="PF25148"/>
    </source>
</evidence>
<dbReference type="Pfam" id="PF25148">
    <property type="entry name" value="DUF7824"/>
    <property type="match status" value="1"/>
</dbReference>
<feature type="compositionally biased region" description="Pro residues" evidence="1">
    <location>
        <begin position="419"/>
        <end position="435"/>
    </location>
</feature>
<gene>
    <name evidence="3" type="ORF">C7M71_004735</name>
</gene>
<protein>
    <recommendedName>
        <fullName evidence="2">DUF7824 domain-containing protein</fullName>
    </recommendedName>
</protein>
<organism evidence="3 4">
    <name type="scientific">Peterkaempfera bronchialis</name>
    <dbReference type="NCBI Taxonomy" id="2126346"/>
    <lineage>
        <taxon>Bacteria</taxon>
        <taxon>Bacillati</taxon>
        <taxon>Actinomycetota</taxon>
        <taxon>Actinomycetes</taxon>
        <taxon>Kitasatosporales</taxon>
        <taxon>Streptomycetaceae</taxon>
        <taxon>Peterkaempfera</taxon>
    </lineage>
</organism>
<reference evidence="4" key="1">
    <citation type="submission" date="2018-07" db="EMBL/GenBank/DDBJ databases">
        <title>Streptacidiphilus bronchialis DSM 106435 chromosome.</title>
        <authorList>
            <person name="Batra D."/>
            <person name="Gulvik C.A."/>
        </authorList>
    </citation>
    <scope>NUCLEOTIDE SEQUENCE [LARGE SCALE GENOMIC DNA]</scope>
    <source>
        <strain evidence="4">DSM 106435</strain>
    </source>
</reference>